<feature type="region of interest" description="Disordered" evidence="1">
    <location>
        <begin position="209"/>
        <end position="233"/>
    </location>
</feature>
<reference evidence="2" key="1">
    <citation type="submission" date="2023-02" db="EMBL/GenBank/DDBJ databases">
        <title>Identification and recombinant expression of a fungal hydrolase from Papiliotrema laurentii that hydrolyzes apple cutin and clears colloidal polyester polyurethane.</title>
        <authorList>
            <consortium name="DOE Joint Genome Institute"/>
            <person name="Roman V.A."/>
            <person name="Bojanowski C."/>
            <person name="Crable B.R."/>
            <person name="Wagner D.N."/>
            <person name="Hung C.S."/>
            <person name="Nadeau L.J."/>
            <person name="Schratz L."/>
            <person name="Haridas S."/>
            <person name="Pangilinan J."/>
            <person name="Lipzen A."/>
            <person name="Na H."/>
            <person name="Yan M."/>
            <person name="Ng V."/>
            <person name="Grigoriev I.V."/>
            <person name="Spatafora J.W."/>
            <person name="Barlow D."/>
            <person name="Biffinger J."/>
            <person name="Kelley-Loughnane N."/>
            <person name="Varaljay V.A."/>
            <person name="Crookes-Goodson W.J."/>
        </authorList>
    </citation>
    <scope>NUCLEOTIDE SEQUENCE</scope>
    <source>
        <strain evidence="2">5307AH</strain>
    </source>
</reference>
<dbReference type="EMBL" id="JAODAN010000009">
    <property type="protein sequence ID" value="KAK1922183.1"/>
    <property type="molecule type" value="Genomic_DNA"/>
</dbReference>
<name>A0AAD9FP52_PAPLA</name>
<gene>
    <name evidence="2" type="ORF">DB88DRAFT_386265</name>
</gene>
<organism evidence="2 3">
    <name type="scientific">Papiliotrema laurentii</name>
    <name type="common">Cryptococcus laurentii</name>
    <dbReference type="NCBI Taxonomy" id="5418"/>
    <lineage>
        <taxon>Eukaryota</taxon>
        <taxon>Fungi</taxon>
        <taxon>Dikarya</taxon>
        <taxon>Basidiomycota</taxon>
        <taxon>Agaricomycotina</taxon>
        <taxon>Tremellomycetes</taxon>
        <taxon>Tremellales</taxon>
        <taxon>Rhynchogastremaceae</taxon>
        <taxon>Papiliotrema</taxon>
    </lineage>
</organism>
<accession>A0AAD9FP52</accession>
<comment type="caution">
    <text evidence="2">The sequence shown here is derived from an EMBL/GenBank/DDBJ whole genome shotgun (WGS) entry which is preliminary data.</text>
</comment>
<evidence type="ECO:0000313" key="3">
    <source>
        <dbReference type="Proteomes" id="UP001182556"/>
    </source>
</evidence>
<dbReference type="AlphaFoldDB" id="A0AAD9FP52"/>
<evidence type="ECO:0000313" key="2">
    <source>
        <dbReference type="EMBL" id="KAK1922183.1"/>
    </source>
</evidence>
<feature type="region of interest" description="Disordered" evidence="1">
    <location>
        <begin position="147"/>
        <end position="181"/>
    </location>
</feature>
<feature type="region of interest" description="Disordered" evidence="1">
    <location>
        <begin position="294"/>
        <end position="318"/>
    </location>
</feature>
<sequence length="345" mass="37986">MLSKSFLRDPSSSAPVTPSPHTPVPYSILAAQISSERKIEGTGSSADEGTPSSFRVKRAREEEPEAIAWTEQEKEILHTVISHPLQPLSEPFPPGQLPPSSVLDQLATQILTLSPSGSSGWRHSWKSTRDMLFDVALSASKSYQMAERRAEGPARPGIRRVDSMDFLDQREEEDGDAGRTLRLSTSLQRSAKQSAPKNFPAANLKTTLIASGPNRPRATRSRKPRPSLLQRGRSFTAEDLAQEAEANQHRRDSHLDIKKPAAQIQRSASSSCLLPATRLKDQFLNHEVVGQRMGGGTGFSDSDDEGHSRPGTMKKIKVVPHTQVLVRQDDQGLRSPFEEKTELGF</sequence>
<protein>
    <submittedName>
        <fullName evidence="2">Uncharacterized protein</fullName>
    </submittedName>
</protein>
<feature type="region of interest" description="Disordered" evidence="1">
    <location>
        <begin position="1"/>
        <end position="61"/>
    </location>
</feature>
<feature type="compositionally biased region" description="Basic and acidic residues" evidence="1">
    <location>
        <begin position="159"/>
        <end position="169"/>
    </location>
</feature>
<proteinExistence type="predicted"/>
<evidence type="ECO:0000256" key="1">
    <source>
        <dbReference type="SAM" id="MobiDB-lite"/>
    </source>
</evidence>
<keyword evidence="3" id="KW-1185">Reference proteome</keyword>
<dbReference type="Proteomes" id="UP001182556">
    <property type="component" value="Unassembled WGS sequence"/>
</dbReference>
<feature type="compositionally biased region" description="Polar residues" evidence="1">
    <location>
        <begin position="42"/>
        <end position="53"/>
    </location>
</feature>